<evidence type="ECO:0000256" key="8">
    <source>
        <dbReference type="ARBA" id="ARBA00022989"/>
    </source>
</evidence>
<dbReference type="InterPro" id="IPR037682">
    <property type="entry name" value="TonB_C"/>
</dbReference>
<keyword evidence="9 11" id="KW-0472">Membrane</keyword>
<keyword evidence="6 11" id="KW-0812">Transmembrane</keyword>
<gene>
    <name evidence="13" type="ORF">DDR33_10290</name>
</gene>
<keyword evidence="5" id="KW-0997">Cell inner membrane</keyword>
<comment type="subcellular location">
    <subcellularLocation>
        <location evidence="1">Cell inner membrane</location>
        <topology evidence="1">Single-pass membrane protein</topology>
        <orientation evidence="1">Periplasmic side</orientation>
    </subcellularLocation>
</comment>
<reference evidence="13 14" key="1">
    <citation type="submission" date="2018-04" db="EMBL/GenBank/DDBJ databases">
        <title>Pedobacter chongqingensis sp. nov., isolated from a rottenly hemp rope.</title>
        <authorList>
            <person name="Cai Y."/>
        </authorList>
    </citation>
    <scope>NUCLEOTIDE SEQUENCE [LARGE SCALE GENOMIC DNA]</scope>
    <source>
        <strain evidence="13 14">FJ4-8</strain>
    </source>
</reference>
<keyword evidence="14" id="KW-1185">Reference proteome</keyword>
<comment type="caution">
    <text evidence="13">The sequence shown here is derived from an EMBL/GenBank/DDBJ whole genome shotgun (WGS) entry which is preliminary data.</text>
</comment>
<accession>A0A2U2PHF1</accession>
<evidence type="ECO:0000256" key="2">
    <source>
        <dbReference type="ARBA" id="ARBA00006555"/>
    </source>
</evidence>
<keyword evidence="8 11" id="KW-1133">Transmembrane helix</keyword>
<dbReference type="RefSeq" id="WP_109415691.1">
    <property type="nucleotide sequence ID" value="NZ_QEAS01000007.1"/>
</dbReference>
<organism evidence="13 14">
    <name type="scientific">Pararcticibacter amylolyticus</name>
    <dbReference type="NCBI Taxonomy" id="2173175"/>
    <lineage>
        <taxon>Bacteria</taxon>
        <taxon>Pseudomonadati</taxon>
        <taxon>Bacteroidota</taxon>
        <taxon>Sphingobacteriia</taxon>
        <taxon>Sphingobacteriales</taxon>
        <taxon>Sphingobacteriaceae</taxon>
        <taxon>Pararcticibacter</taxon>
    </lineage>
</organism>
<evidence type="ECO:0000256" key="3">
    <source>
        <dbReference type="ARBA" id="ARBA00022448"/>
    </source>
</evidence>
<dbReference type="PANTHER" id="PTHR33446">
    <property type="entry name" value="PROTEIN TONB-RELATED"/>
    <property type="match status" value="1"/>
</dbReference>
<dbReference type="Gene3D" id="3.30.1150.10">
    <property type="match status" value="1"/>
</dbReference>
<keyword evidence="3" id="KW-0813">Transport</keyword>
<evidence type="ECO:0000313" key="14">
    <source>
        <dbReference type="Proteomes" id="UP000245647"/>
    </source>
</evidence>
<name>A0A2U2PHF1_9SPHI</name>
<evidence type="ECO:0000256" key="6">
    <source>
        <dbReference type="ARBA" id="ARBA00022692"/>
    </source>
</evidence>
<dbReference type="Proteomes" id="UP000245647">
    <property type="component" value="Unassembled WGS sequence"/>
</dbReference>
<evidence type="ECO:0000256" key="11">
    <source>
        <dbReference type="SAM" id="Phobius"/>
    </source>
</evidence>
<protein>
    <submittedName>
        <fullName evidence="13">Energy transducer TonB</fullName>
    </submittedName>
</protein>
<dbReference type="InterPro" id="IPR006260">
    <property type="entry name" value="TonB/TolA_C"/>
</dbReference>
<dbReference type="SUPFAM" id="SSF74653">
    <property type="entry name" value="TolA/TonB C-terminal domain"/>
    <property type="match status" value="1"/>
</dbReference>
<dbReference type="OrthoDB" id="649093at2"/>
<evidence type="ECO:0000256" key="10">
    <source>
        <dbReference type="SAM" id="MobiDB-lite"/>
    </source>
</evidence>
<evidence type="ECO:0000256" key="4">
    <source>
        <dbReference type="ARBA" id="ARBA00022475"/>
    </source>
</evidence>
<dbReference type="GO" id="GO:0031992">
    <property type="term" value="F:energy transducer activity"/>
    <property type="evidence" value="ECO:0007669"/>
    <property type="project" value="TreeGrafter"/>
</dbReference>
<dbReference type="GO" id="GO:0098797">
    <property type="term" value="C:plasma membrane protein complex"/>
    <property type="evidence" value="ECO:0007669"/>
    <property type="project" value="TreeGrafter"/>
</dbReference>
<dbReference type="GO" id="GO:0055085">
    <property type="term" value="P:transmembrane transport"/>
    <property type="evidence" value="ECO:0007669"/>
    <property type="project" value="InterPro"/>
</dbReference>
<feature type="domain" description="TonB C-terminal" evidence="12">
    <location>
        <begin position="189"/>
        <end position="280"/>
    </location>
</feature>
<comment type="similarity">
    <text evidence="2">Belongs to the TonB family.</text>
</comment>
<dbReference type="Pfam" id="PF03544">
    <property type="entry name" value="TonB_C"/>
    <property type="match status" value="1"/>
</dbReference>
<evidence type="ECO:0000256" key="1">
    <source>
        <dbReference type="ARBA" id="ARBA00004383"/>
    </source>
</evidence>
<sequence length="280" mass="31011">MFTDKFDVYRSEWLELVFANRNHEYGAYELRKNYSHTLNKALIAASFLFTSVICLPMLLYHLKEKPAAMSDFPVLPPMKETVVDLSRIKQVEPAEAAPKTEPVKIKTTRFVPPRVVVASQVTEEMPEIRALQATTIATHTQEGIEVASSISPVQTDGTGGNGNSVNGSDNSGNDVEVFVTVEKFPEFQGGMEGFAKYLRKNLRYPASAAESNISGRVYLSFIVEKDGSLTDIKVLKGIGFGCDEEAVRVLKKSPAWTPGIQNKQKVRVQYTLPIVFSLGE</sequence>
<dbReference type="NCBIfam" id="TIGR01352">
    <property type="entry name" value="tonB_Cterm"/>
    <property type="match status" value="1"/>
</dbReference>
<keyword evidence="7" id="KW-0653">Protein transport</keyword>
<proteinExistence type="inferred from homology"/>
<evidence type="ECO:0000256" key="7">
    <source>
        <dbReference type="ARBA" id="ARBA00022927"/>
    </source>
</evidence>
<dbReference type="AlphaFoldDB" id="A0A2U2PHF1"/>
<dbReference type="PROSITE" id="PS52015">
    <property type="entry name" value="TONB_CTD"/>
    <property type="match status" value="1"/>
</dbReference>
<feature type="region of interest" description="Disordered" evidence="10">
    <location>
        <begin position="151"/>
        <end position="171"/>
    </location>
</feature>
<keyword evidence="4" id="KW-1003">Cell membrane</keyword>
<dbReference type="PANTHER" id="PTHR33446:SF2">
    <property type="entry name" value="PROTEIN TONB"/>
    <property type="match status" value="1"/>
</dbReference>
<evidence type="ECO:0000256" key="9">
    <source>
        <dbReference type="ARBA" id="ARBA00023136"/>
    </source>
</evidence>
<evidence type="ECO:0000256" key="5">
    <source>
        <dbReference type="ARBA" id="ARBA00022519"/>
    </source>
</evidence>
<dbReference type="EMBL" id="QEAS01000007">
    <property type="protein sequence ID" value="PWG80835.1"/>
    <property type="molecule type" value="Genomic_DNA"/>
</dbReference>
<evidence type="ECO:0000259" key="12">
    <source>
        <dbReference type="PROSITE" id="PS52015"/>
    </source>
</evidence>
<evidence type="ECO:0000313" key="13">
    <source>
        <dbReference type="EMBL" id="PWG80835.1"/>
    </source>
</evidence>
<dbReference type="GO" id="GO:0015031">
    <property type="term" value="P:protein transport"/>
    <property type="evidence" value="ECO:0007669"/>
    <property type="project" value="UniProtKB-KW"/>
</dbReference>
<dbReference type="InterPro" id="IPR051045">
    <property type="entry name" value="TonB-dependent_transducer"/>
</dbReference>
<feature type="transmembrane region" description="Helical" evidence="11">
    <location>
        <begin position="41"/>
        <end position="60"/>
    </location>
</feature>